<dbReference type="Proteomes" id="UP000814140">
    <property type="component" value="Unassembled WGS sequence"/>
</dbReference>
<accession>A0ACB8SNE2</accession>
<protein>
    <submittedName>
        <fullName evidence="1">Uncharacterized protein</fullName>
    </submittedName>
</protein>
<sequence>MIVDTPFWQHRQELPVLPVTIGTARAVPLPDVYVLMETYLTVQTADVCTPENLARTRLEIAQELAECVTDRHILTVVIDEARPVKTCLHSTLLGYDYGGEVHPECLRLVSLVHATERAAFNLPGFAAVEPVSIRQYPTLSWATPSVSVSAYLASCHEE</sequence>
<gene>
    <name evidence="1" type="ORF">BV25DRAFT_1830586</name>
</gene>
<evidence type="ECO:0000313" key="2">
    <source>
        <dbReference type="Proteomes" id="UP000814140"/>
    </source>
</evidence>
<name>A0ACB8SNE2_9AGAM</name>
<keyword evidence="2" id="KW-1185">Reference proteome</keyword>
<dbReference type="EMBL" id="MU277240">
    <property type="protein sequence ID" value="KAI0058024.1"/>
    <property type="molecule type" value="Genomic_DNA"/>
</dbReference>
<comment type="caution">
    <text evidence="1">The sequence shown here is derived from an EMBL/GenBank/DDBJ whole genome shotgun (WGS) entry which is preliminary data.</text>
</comment>
<proteinExistence type="predicted"/>
<organism evidence="1 2">
    <name type="scientific">Artomyces pyxidatus</name>
    <dbReference type="NCBI Taxonomy" id="48021"/>
    <lineage>
        <taxon>Eukaryota</taxon>
        <taxon>Fungi</taxon>
        <taxon>Dikarya</taxon>
        <taxon>Basidiomycota</taxon>
        <taxon>Agaricomycotina</taxon>
        <taxon>Agaricomycetes</taxon>
        <taxon>Russulales</taxon>
        <taxon>Auriscalpiaceae</taxon>
        <taxon>Artomyces</taxon>
    </lineage>
</organism>
<reference evidence="1" key="1">
    <citation type="submission" date="2021-03" db="EMBL/GenBank/DDBJ databases">
        <authorList>
            <consortium name="DOE Joint Genome Institute"/>
            <person name="Ahrendt S."/>
            <person name="Looney B.P."/>
            <person name="Miyauchi S."/>
            <person name="Morin E."/>
            <person name="Drula E."/>
            <person name="Courty P.E."/>
            <person name="Chicoki N."/>
            <person name="Fauchery L."/>
            <person name="Kohler A."/>
            <person name="Kuo A."/>
            <person name="Labutti K."/>
            <person name="Pangilinan J."/>
            <person name="Lipzen A."/>
            <person name="Riley R."/>
            <person name="Andreopoulos W."/>
            <person name="He G."/>
            <person name="Johnson J."/>
            <person name="Barry K.W."/>
            <person name="Grigoriev I.V."/>
            <person name="Nagy L."/>
            <person name="Hibbett D."/>
            <person name="Henrissat B."/>
            <person name="Matheny P.B."/>
            <person name="Labbe J."/>
            <person name="Martin F."/>
        </authorList>
    </citation>
    <scope>NUCLEOTIDE SEQUENCE</scope>
    <source>
        <strain evidence="1">HHB10654</strain>
    </source>
</reference>
<reference evidence="1" key="2">
    <citation type="journal article" date="2022" name="New Phytol.">
        <title>Evolutionary transition to the ectomycorrhizal habit in the genomes of a hyperdiverse lineage of mushroom-forming fungi.</title>
        <authorList>
            <person name="Looney B."/>
            <person name="Miyauchi S."/>
            <person name="Morin E."/>
            <person name="Drula E."/>
            <person name="Courty P.E."/>
            <person name="Kohler A."/>
            <person name="Kuo A."/>
            <person name="LaButti K."/>
            <person name="Pangilinan J."/>
            <person name="Lipzen A."/>
            <person name="Riley R."/>
            <person name="Andreopoulos W."/>
            <person name="He G."/>
            <person name="Johnson J."/>
            <person name="Nolan M."/>
            <person name="Tritt A."/>
            <person name="Barry K.W."/>
            <person name="Grigoriev I.V."/>
            <person name="Nagy L.G."/>
            <person name="Hibbett D."/>
            <person name="Henrissat B."/>
            <person name="Matheny P.B."/>
            <person name="Labbe J."/>
            <person name="Martin F.M."/>
        </authorList>
    </citation>
    <scope>NUCLEOTIDE SEQUENCE</scope>
    <source>
        <strain evidence="1">HHB10654</strain>
    </source>
</reference>
<evidence type="ECO:0000313" key="1">
    <source>
        <dbReference type="EMBL" id="KAI0058024.1"/>
    </source>
</evidence>